<evidence type="ECO:0000313" key="8">
    <source>
        <dbReference type="Proteomes" id="UP001225605"/>
    </source>
</evidence>
<evidence type="ECO:0000256" key="3">
    <source>
        <dbReference type="ARBA" id="ARBA00023163"/>
    </source>
</evidence>
<dbReference type="SUPFAM" id="SSF46689">
    <property type="entry name" value="Homeodomain-like"/>
    <property type="match status" value="1"/>
</dbReference>
<feature type="region of interest" description="Disordered" evidence="5">
    <location>
        <begin position="1"/>
        <end position="33"/>
    </location>
</feature>
<dbReference type="PRINTS" id="PR00455">
    <property type="entry name" value="HTHTETR"/>
</dbReference>
<dbReference type="SUPFAM" id="SSF48498">
    <property type="entry name" value="Tetracyclin repressor-like, C-terminal domain"/>
    <property type="match status" value="1"/>
</dbReference>
<protein>
    <submittedName>
        <fullName evidence="7">TetR family transcriptional regulator</fullName>
    </submittedName>
</protein>
<feature type="DNA-binding region" description="H-T-H motif" evidence="4">
    <location>
        <begin position="55"/>
        <end position="74"/>
    </location>
</feature>
<dbReference type="PANTHER" id="PTHR47506">
    <property type="entry name" value="TRANSCRIPTIONAL REGULATORY PROTEIN"/>
    <property type="match status" value="1"/>
</dbReference>
<dbReference type="Gene3D" id="1.10.357.10">
    <property type="entry name" value="Tetracycline Repressor, domain 2"/>
    <property type="match status" value="1"/>
</dbReference>
<keyword evidence="1" id="KW-0805">Transcription regulation</keyword>
<keyword evidence="2 4" id="KW-0238">DNA-binding</keyword>
<proteinExistence type="predicted"/>
<evidence type="ECO:0000259" key="6">
    <source>
        <dbReference type="PROSITE" id="PS50977"/>
    </source>
</evidence>
<keyword evidence="8" id="KW-1185">Reference proteome</keyword>
<organism evidence="7 8">
    <name type="scientific">Saccharothrix yanglingensis</name>
    <dbReference type="NCBI Taxonomy" id="659496"/>
    <lineage>
        <taxon>Bacteria</taxon>
        <taxon>Bacillati</taxon>
        <taxon>Actinomycetota</taxon>
        <taxon>Actinomycetes</taxon>
        <taxon>Pseudonocardiales</taxon>
        <taxon>Pseudonocardiaceae</taxon>
        <taxon>Saccharothrix</taxon>
    </lineage>
</organism>
<dbReference type="Proteomes" id="UP001225605">
    <property type="component" value="Unassembled WGS sequence"/>
</dbReference>
<evidence type="ECO:0000313" key="7">
    <source>
        <dbReference type="EMBL" id="MDQ2585172.1"/>
    </source>
</evidence>
<evidence type="ECO:0000256" key="4">
    <source>
        <dbReference type="PROSITE-ProRule" id="PRU00335"/>
    </source>
</evidence>
<dbReference type="PROSITE" id="PS50977">
    <property type="entry name" value="HTH_TETR_2"/>
    <property type="match status" value="1"/>
</dbReference>
<dbReference type="InterPro" id="IPR041583">
    <property type="entry name" value="TetR_C_31"/>
</dbReference>
<evidence type="ECO:0000256" key="2">
    <source>
        <dbReference type="ARBA" id="ARBA00023125"/>
    </source>
</evidence>
<dbReference type="Pfam" id="PF17940">
    <property type="entry name" value="TetR_C_31"/>
    <property type="match status" value="1"/>
</dbReference>
<feature type="compositionally biased region" description="Basic and acidic residues" evidence="5">
    <location>
        <begin position="15"/>
        <end position="33"/>
    </location>
</feature>
<dbReference type="Pfam" id="PF00440">
    <property type="entry name" value="TetR_N"/>
    <property type="match status" value="1"/>
</dbReference>
<dbReference type="InterPro" id="IPR036271">
    <property type="entry name" value="Tet_transcr_reg_TetR-rel_C_sf"/>
</dbReference>
<sequence length="208" mass="22634">MCTNVHKSGTVVHVTSDRPVTEKRARPRRPDPGRRDRIIDACLDVIAEVGVAGASHRTIAAAAGVPLGSMTYHFDGMQELLREAFGRFAAGVAERFEQRMAAASDFAAAERAVVEIITLDTLNDHRDLVLTHELYTLAARDPACRDITNAWMAASRRALERHFDPLTARLLDALIEGLTLHRALDTEPHDAATAAAAVERVTAPVRPG</sequence>
<feature type="domain" description="HTH tetR-type" evidence="6">
    <location>
        <begin position="32"/>
        <end position="92"/>
    </location>
</feature>
<keyword evidence="3" id="KW-0804">Transcription</keyword>
<gene>
    <name evidence="7" type="ORF">CKY47_14520</name>
</gene>
<evidence type="ECO:0000256" key="1">
    <source>
        <dbReference type="ARBA" id="ARBA00023015"/>
    </source>
</evidence>
<dbReference type="PANTHER" id="PTHR47506:SF6">
    <property type="entry name" value="HTH-TYPE TRANSCRIPTIONAL REPRESSOR NEMR"/>
    <property type="match status" value="1"/>
</dbReference>
<reference evidence="7 8" key="1">
    <citation type="submission" date="2017-06" db="EMBL/GenBank/DDBJ databases">
        <title>Cultured bacterium strain Saccharothrix yanglingensis Hhs.015.</title>
        <authorList>
            <person name="Xia Y."/>
        </authorList>
    </citation>
    <scope>NUCLEOTIDE SEQUENCE [LARGE SCALE GENOMIC DNA]</scope>
    <source>
        <strain evidence="7 8">Hhs.015</strain>
    </source>
</reference>
<dbReference type="InterPro" id="IPR001647">
    <property type="entry name" value="HTH_TetR"/>
</dbReference>
<dbReference type="InterPro" id="IPR009057">
    <property type="entry name" value="Homeodomain-like_sf"/>
</dbReference>
<evidence type="ECO:0000256" key="5">
    <source>
        <dbReference type="SAM" id="MobiDB-lite"/>
    </source>
</evidence>
<dbReference type="EMBL" id="NSDM01000005">
    <property type="protein sequence ID" value="MDQ2585172.1"/>
    <property type="molecule type" value="Genomic_DNA"/>
</dbReference>
<comment type="caution">
    <text evidence="7">The sequence shown here is derived from an EMBL/GenBank/DDBJ whole genome shotgun (WGS) entry which is preliminary data.</text>
</comment>
<accession>A0ABU0WZ72</accession>
<name>A0ABU0WZ72_9PSEU</name>